<name>A0A410MBC6_9BACI</name>
<dbReference type="EMBL" id="CP026118">
    <property type="protein sequence ID" value="QAS51983.1"/>
    <property type="molecule type" value="Genomic_DNA"/>
</dbReference>
<sequence>MGVREILLEQLQSVYDENNWFVCFNVAVKELTEAEATAKKEDHPYSIAELVHHLYFYNERYLNRFCGKEVPELPRHYNTFQNHDHISWNRRISAFQMVMSEFRAEIKTCSDEKLEIWSETLSHLFNHNAYHIGQIVNLRKQSGWWGTNPAVKG</sequence>
<dbReference type="KEGG" id="hli:HLI_06985"/>
<evidence type="ECO:0000313" key="3">
    <source>
        <dbReference type="Proteomes" id="UP000287756"/>
    </source>
</evidence>
<dbReference type="InterPro" id="IPR024775">
    <property type="entry name" value="DinB-like"/>
</dbReference>
<protein>
    <recommendedName>
        <fullName evidence="1">DinB-like domain-containing protein</fullName>
    </recommendedName>
</protein>
<dbReference type="InterPro" id="IPR034660">
    <property type="entry name" value="DinB/YfiT-like"/>
</dbReference>
<dbReference type="SUPFAM" id="SSF109854">
    <property type="entry name" value="DinB/YfiT-like putative metalloenzymes"/>
    <property type="match status" value="1"/>
</dbReference>
<organism evidence="2 3">
    <name type="scientific">Halobacillus litoralis</name>
    <dbReference type="NCBI Taxonomy" id="45668"/>
    <lineage>
        <taxon>Bacteria</taxon>
        <taxon>Bacillati</taxon>
        <taxon>Bacillota</taxon>
        <taxon>Bacilli</taxon>
        <taxon>Bacillales</taxon>
        <taxon>Bacillaceae</taxon>
        <taxon>Halobacillus</taxon>
    </lineage>
</organism>
<dbReference type="OrthoDB" id="9798830at2"/>
<reference evidence="2 3" key="1">
    <citation type="submission" date="2018-01" db="EMBL/GenBank/DDBJ databases">
        <title>The whole genome sequencing and assembly of Halobacillus litoralis ERB031 strain.</title>
        <authorList>
            <person name="Lee S.-J."/>
            <person name="Park M.-K."/>
            <person name="Kim J.-Y."/>
            <person name="Lee Y.-J."/>
            <person name="Yi H."/>
            <person name="Bahn Y.-S."/>
            <person name="Kim J.F."/>
            <person name="Lee D.-W."/>
        </authorList>
    </citation>
    <scope>NUCLEOTIDE SEQUENCE [LARGE SCALE GENOMIC DNA]</scope>
    <source>
        <strain evidence="2 3">ERB 031</strain>
    </source>
</reference>
<dbReference type="Pfam" id="PF12867">
    <property type="entry name" value="DinB_2"/>
    <property type="match status" value="1"/>
</dbReference>
<gene>
    <name evidence="2" type="ORF">HLI_06985</name>
</gene>
<dbReference type="RefSeq" id="WP_128524176.1">
    <property type="nucleotide sequence ID" value="NZ_CP026118.1"/>
</dbReference>
<accession>A0A410MBC6</accession>
<dbReference type="Gene3D" id="1.20.120.450">
    <property type="entry name" value="dinb family like domain"/>
    <property type="match status" value="1"/>
</dbReference>
<proteinExistence type="predicted"/>
<evidence type="ECO:0000313" key="2">
    <source>
        <dbReference type="EMBL" id="QAS51983.1"/>
    </source>
</evidence>
<dbReference type="AlphaFoldDB" id="A0A410MBC6"/>
<feature type="domain" description="DinB-like" evidence="1">
    <location>
        <begin position="27"/>
        <end position="133"/>
    </location>
</feature>
<dbReference type="Proteomes" id="UP000287756">
    <property type="component" value="Chromosome"/>
</dbReference>
<evidence type="ECO:0000259" key="1">
    <source>
        <dbReference type="Pfam" id="PF12867"/>
    </source>
</evidence>